<organism evidence="2 3">
    <name type="scientific">Gottfriedia luciferensis</name>
    <dbReference type="NCBI Taxonomy" id="178774"/>
    <lineage>
        <taxon>Bacteria</taxon>
        <taxon>Bacillati</taxon>
        <taxon>Bacillota</taxon>
        <taxon>Bacilli</taxon>
        <taxon>Bacillales</taxon>
        <taxon>Bacillaceae</taxon>
        <taxon>Gottfriedia</taxon>
    </lineage>
</organism>
<comment type="caution">
    <text evidence="2">The sequence shown here is derived from an EMBL/GenBank/DDBJ whole genome shotgun (WGS) entry which is preliminary data.</text>
</comment>
<accession>A0ABX2ZSK1</accession>
<dbReference type="InterPro" id="IPR008160">
    <property type="entry name" value="Collagen"/>
</dbReference>
<proteinExistence type="predicted"/>
<feature type="non-terminal residue" evidence="2">
    <location>
        <position position="1"/>
    </location>
</feature>
<dbReference type="EMBL" id="MDKC01000009">
    <property type="protein sequence ID" value="ODG92377.1"/>
    <property type="molecule type" value="Genomic_DNA"/>
</dbReference>
<dbReference type="PANTHER" id="PTHR24637:SF422">
    <property type="entry name" value="COLLAGEN IV NC1 DOMAIN-CONTAINING PROTEIN"/>
    <property type="match status" value="1"/>
</dbReference>
<evidence type="ECO:0000256" key="1">
    <source>
        <dbReference type="SAM" id="MobiDB-lite"/>
    </source>
</evidence>
<keyword evidence="3" id="KW-1185">Reference proteome</keyword>
<evidence type="ECO:0000313" key="2">
    <source>
        <dbReference type="EMBL" id="ODG92377.1"/>
    </source>
</evidence>
<feature type="region of interest" description="Disordered" evidence="1">
    <location>
        <begin position="1"/>
        <end position="22"/>
    </location>
</feature>
<name>A0ABX2ZSK1_9BACI</name>
<protein>
    <recommendedName>
        <fullName evidence="4">Collagen-like protein</fullName>
    </recommendedName>
</protein>
<dbReference type="Pfam" id="PF01391">
    <property type="entry name" value="Collagen"/>
    <property type="match status" value="1"/>
</dbReference>
<evidence type="ECO:0000313" key="3">
    <source>
        <dbReference type="Proteomes" id="UP000094580"/>
    </source>
</evidence>
<sequence length="261" mass="24239">GATGATGTAGATGATGTAGATGATGTAGATGATGTAGATGATGTAGATGATGATGTAGATGATGTAGATGATGATGTAGATGATGTAGATGATGPTGPTPITSTKIFVFEGTATGFQRIVGSPGATSQTIPITIGATGTIVGFTASVNINNLPVGSYTFQICVNVINNAVAPAVANIISTITFTNTAVMSGTFIFSIRPTDVGPQPVLFSNATPYAPAPATVTWTTNIPGNPLARNDALSLFLIGNLTQSAVYGVAASTAI</sequence>
<dbReference type="RefSeq" id="WP_069033468.1">
    <property type="nucleotide sequence ID" value="NZ_MDKC01000009.1"/>
</dbReference>
<dbReference type="PANTHER" id="PTHR24637">
    <property type="entry name" value="COLLAGEN"/>
    <property type="match status" value="1"/>
</dbReference>
<evidence type="ECO:0008006" key="4">
    <source>
        <dbReference type="Google" id="ProtNLM"/>
    </source>
</evidence>
<gene>
    <name evidence="2" type="ORF">BED47_20610</name>
</gene>
<reference evidence="2 3" key="1">
    <citation type="submission" date="2016-07" db="EMBL/GenBank/DDBJ databases">
        <authorList>
            <person name="Townsley L."/>
            <person name="Shank E.A."/>
        </authorList>
    </citation>
    <scope>NUCLEOTIDE SEQUENCE [LARGE SCALE GENOMIC DNA]</scope>
    <source>
        <strain evidence="2 3">CH01</strain>
    </source>
</reference>
<dbReference type="Proteomes" id="UP000094580">
    <property type="component" value="Unassembled WGS sequence"/>
</dbReference>